<dbReference type="Proteomes" id="UP000332933">
    <property type="component" value="Unassembled WGS sequence"/>
</dbReference>
<evidence type="ECO:0000313" key="3">
    <source>
        <dbReference type="Proteomes" id="UP000332933"/>
    </source>
</evidence>
<protein>
    <submittedName>
        <fullName evidence="2">Aste57867_2478 protein</fullName>
    </submittedName>
</protein>
<dbReference type="AlphaFoldDB" id="A0A485KBW9"/>
<dbReference type="OrthoDB" id="68634at2759"/>
<name>A0A485KBW9_9STRA</name>
<evidence type="ECO:0000313" key="1">
    <source>
        <dbReference type="EMBL" id="KAF0717133.1"/>
    </source>
</evidence>
<dbReference type="EMBL" id="CAADRA010000300">
    <property type="protein sequence ID" value="VFT79677.1"/>
    <property type="molecule type" value="Genomic_DNA"/>
</dbReference>
<gene>
    <name evidence="2" type="primary">Aste57867_2478</name>
    <name evidence="1" type="ORF">As57867_002472</name>
    <name evidence="2" type="ORF">ASTE57867_2478</name>
</gene>
<reference evidence="2 3" key="1">
    <citation type="submission" date="2019-03" db="EMBL/GenBank/DDBJ databases">
        <authorList>
            <person name="Gaulin E."/>
            <person name="Dumas B."/>
        </authorList>
    </citation>
    <scope>NUCLEOTIDE SEQUENCE [LARGE SCALE GENOMIC DNA]</scope>
    <source>
        <strain evidence="2">CBS 568.67</strain>
    </source>
</reference>
<dbReference type="EMBL" id="VJMH01000300">
    <property type="protein sequence ID" value="KAF0717133.1"/>
    <property type="molecule type" value="Genomic_DNA"/>
</dbReference>
<sequence length="186" mass="21097">MGGSKLQKFLTVRHIPTPLGATTGLASSTRLTLEHIQTRKNTAPPELWSTFTARKSDSRVQWAREILRSEDDENYVTHEPVTKPIRIHVDEEAIATSFEHACRLRNLEFAPNDPALEDVILSRHAFEEAVEAERMLVEATEKTMTTRELVTGHTFKWIVPARSNSLHALPVQPPNDIVLKHGRRHV</sequence>
<proteinExistence type="predicted"/>
<reference evidence="1" key="2">
    <citation type="submission" date="2019-06" db="EMBL/GenBank/DDBJ databases">
        <title>Genomics analysis of Aphanomyces spp. identifies a new class of oomycete effector associated with host adaptation.</title>
        <authorList>
            <person name="Gaulin E."/>
        </authorList>
    </citation>
    <scope>NUCLEOTIDE SEQUENCE</scope>
    <source>
        <strain evidence="1">CBS 578.67</strain>
    </source>
</reference>
<evidence type="ECO:0000313" key="2">
    <source>
        <dbReference type="EMBL" id="VFT79677.1"/>
    </source>
</evidence>
<keyword evidence="3" id="KW-1185">Reference proteome</keyword>
<accession>A0A485KBW9</accession>
<organism evidence="2 3">
    <name type="scientific">Aphanomyces stellatus</name>
    <dbReference type="NCBI Taxonomy" id="120398"/>
    <lineage>
        <taxon>Eukaryota</taxon>
        <taxon>Sar</taxon>
        <taxon>Stramenopiles</taxon>
        <taxon>Oomycota</taxon>
        <taxon>Saprolegniomycetes</taxon>
        <taxon>Saprolegniales</taxon>
        <taxon>Verrucalvaceae</taxon>
        <taxon>Aphanomyces</taxon>
    </lineage>
</organism>